<accession>A0A1Y5F8Y2</accession>
<evidence type="ECO:0000256" key="1">
    <source>
        <dbReference type="SAM" id="SignalP"/>
    </source>
</evidence>
<evidence type="ECO:0000313" key="3">
    <source>
        <dbReference type="Proteomes" id="UP000196531"/>
    </source>
</evidence>
<dbReference type="AlphaFoldDB" id="A0A1Y5F8Y2"/>
<comment type="caution">
    <text evidence="2">The sequence shown here is derived from an EMBL/GenBank/DDBJ whole genome shotgun (WGS) entry which is preliminary data.</text>
</comment>
<feature type="chain" id="PRO_5012576711" description="Lipoprotein" evidence="1">
    <location>
        <begin position="21"/>
        <end position="166"/>
    </location>
</feature>
<organism evidence="2 3">
    <name type="scientific">Halobacteriovorax marinus</name>
    <dbReference type="NCBI Taxonomy" id="97084"/>
    <lineage>
        <taxon>Bacteria</taxon>
        <taxon>Pseudomonadati</taxon>
        <taxon>Bdellovibrionota</taxon>
        <taxon>Bacteriovoracia</taxon>
        <taxon>Bacteriovoracales</taxon>
        <taxon>Halobacteriovoraceae</taxon>
        <taxon>Halobacteriovorax</taxon>
    </lineage>
</organism>
<protein>
    <recommendedName>
        <fullName evidence="4">Lipoprotein</fullName>
    </recommendedName>
</protein>
<dbReference type="PROSITE" id="PS51257">
    <property type="entry name" value="PROKAR_LIPOPROTEIN"/>
    <property type="match status" value="1"/>
</dbReference>
<dbReference type="Proteomes" id="UP000196531">
    <property type="component" value="Unassembled WGS sequence"/>
</dbReference>
<reference evidence="3" key="1">
    <citation type="journal article" date="2017" name="Proc. Natl. Acad. Sci. U.S.A.">
        <title>Simulation of Deepwater Horizon oil plume reveals substrate specialization within a complex community of hydrocarbon-degraders.</title>
        <authorList>
            <person name="Hu P."/>
            <person name="Dubinsky E.A."/>
            <person name="Probst A.J."/>
            <person name="Wang J."/>
            <person name="Sieber C.M.K."/>
            <person name="Tom L.M."/>
            <person name="Gardinali P."/>
            <person name="Banfield J.F."/>
            <person name="Atlas R.M."/>
            <person name="Andersen G.L."/>
        </authorList>
    </citation>
    <scope>NUCLEOTIDE SEQUENCE [LARGE SCALE GENOMIC DNA]</scope>
</reference>
<sequence length="166" mass="18627">MKFLLSTIALSLLFSCSSTTKNSNSDLNKLVSEYESSAKTLLENNNQKSRKNTIIKNANDLIAKAKPILIAFKNKNPQCSELLTAIMNSDKKMGLLTLEQIEEQYHEGSALPKADDLCFEAKELIVHPATVIVISKNYKLSKDQRTQINDEIEEVLGHLDLFKDNI</sequence>
<name>A0A1Y5F8Y2_9BACT</name>
<proteinExistence type="predicted"/>
<feature type="signal peptide" evidence="1">
    <location>
        <begin position="1"/>
        <end position="20"/>
    </location>
</feature>
<keyword evidence="1" id="KW-0732">Signal</keyword>
<dbReference type="EMBL" id="MAAO01000006">
    <property type="protein sequence ID" value="OUR97407.1"/>
    <property type="molecule type" value="Genomic_DNA"/>
</dbReference>
<gene>
    <name evidence="2" type="ORF">A9Q84_13865</name>
</gene>
<evidence type="ECO:0000313" key="2">
    <source>
        <dbReference type="EMBL" id="OUR97407.1"/>
    </source>
</evidence>
<evidence type="ECO:0008006" key="4">
    <source>
        <dbReference type="Google" id="ProtNLM"/>
    </source>
</evidence>